<name>A0ABD0LC30_9CAEN</name>
<comment type="caution">
    <text evidence="1">The sequence shown here is derived from an EMBL/GenBank/DDBJ whole genome shotgun (WGS) entry which is preliminary data.</text>
</comment>
<dbReference type="Proteomes" id="UP001519460">
    <property type="component" value="Unassembled WGS sequence"/>
</dbReference>
<reference evidence="1 2" key="1">
    <citation type="journal article" date="2023" name="Sci. Data">
        <title>Genome assembly of the Korean intertidal mud-creeper Batillaria attramentaria.</title>
        <authorList>
            <person name="Patra A.K."/>
            <person name="Ho P.T."/>
            <person name="Jun S."/>
            <person name="Lee S.J."/>
            <person name="Kim Y."/>
            <person name="Won Y.J."/>
        </authorList>
    </citation>
    <scope>NUCLEOTIDE SEQUENCE [LARGE SCALE GENOMIC DNA]</scope>
    <source>
        <strain evidence="1">Wonlab-2016</strain>
    </source>
</reference>
<dbReference type="EMBL" id="JACVVK020000061">
    <property type="protein sequence ID" value="KAK7497132.1"/>
    <property type="molecule type" value="Genomic_DNA"/>
</dbReference>
<protein>
    <submittedName>
        <fullName evidence="1">Uncharacterized protein</fullName>
    </submittedName>
</protein>
<proteinExistence type="predicted"/>
<dbReference type="AlphaFoldDB" id="A0ABD0LC30"/>
<evidence type="ECO:0000313" key="1">
    <source>
        <dbReference type="EMBL" id="KAK7497132.1"/>
    </source>
</evidence>
<organism evidence="1 2">
    <name type="scientific">Batillaria attramentaria</name>
    <dbReference type="NCBI Taxonomy" id="370345"/>
    <lineage>
        <taxon>Eukaryota</taxon>
        <taxon>Metazoa</taxon>
        <taxon>Spiralia</taxon>
        <taxon>Lophotrochozoa</taxon>
        <taxon>Mollusca</taxon>
        <taxon>Gastropoda</taxon>
        <taxon>Caenogastropoda</taxon>
        <taxon>Sorbeoconcha</taxon>
        <taxon>Cerithioidea</taxon>
        <taxon>Batillariidae</taxon>
        <taxon>Batillaria</taxon>
    </lineage>
</organism>
<sequence length="92" mass="9891">MNRLNAPKGTLDLLSKGFPPVTVRINKLLYAVSVPSRFATSTMKLSCLFVALMAVVAMVSSRPHVSTETVTSDARKGESPQVVVNVVMKGKD</sequence>
<evidence type="ECO:0000313" key="2">
    <source>
        <dbReference type="Proteomes" id="UP001519460"/>
    </source>
</evidence>
<accession>A0ABD0LC30</accession>
<keyword evidence="2" id="KW-1185">Reference proteome</keyword>
<gene>
    <name evidence="1" type="ORF">BaRGS_00011662</name>
</gene>